<dbReference type="STRING" id="1737425.GCA_900049755_02716"/>
<name>A0A2Z3YWX8_9CORY</name>
<protein>
    <recommendedName>
        <fullName evidence="2">Dimethylamine monooxygenase subunit DmmA-like C-terminal domain-containing protein</fullName>
    </recommendedName>
</protein>
<dbReference type="OrthoDB" id="3579011at2"/>
<evidence type="ECO:0000313" key="4">
    <source>
        <dbReference type="Proteomes" id="UP000247696"/>
    </source>
</evidence>
<dbReference type="NCBIfam" id="NF041259">
    <property type="entry name" value="mono_DmmA_fam"/>
    <property type="match status" value="1"/>
</dbReference>
<dbReference type="Pfam" id="PF22289">
    <property type="entry name" value="DmmA-like_C"/>
    <property type="match status" value="1"/>
</dbReference>
<organism evidence="3 4">
    <name type="scientific">Corynebacterium provencense</name>
    <dbReference type="NCBI Taxonomy" id="1737425"/>
    <lineage>
        <taxon>Bacteria</taxon>
        <taxon>Bacillati</taxon>
        <taxon>Actinomycetota</taxon>
        <taxon>Actinomycetes</taxon>
        <taxon>Mycobacteriales</taxon>
        <taxon>Corynebacteriaceae</taxon>
        <taxon>Corynebacterium</taxon>
    </lineage>
</organism>
<feature type="domain" description="Dimethylamine monooxygenase subunit DmmA-like C-terminal" evidence="2">
    <location>
        <begin position="107"/>
        <end position="151"/>
    </location>
</feature>
<dbReference type="RefSeq" id="WP_066589305.1">
    <property type="nucleotide sequence ID" value="NZ_CABKVS010000002.1"/>
</dbReference>
<dbReference type="InterPro" id="IPR048037">
    <property type="entry name" value="DmmA-like_C"/>
</dbReference>
<gene>
    <name evidence="3" type="ORF">Csp1_17880</name>
</gene>
<dbReference type="KEGG" id="cpre:Csp1_17880"/>
<proteinExistence type="predicted"/>
<dbReference type="Proteomes" id="UP000247696">
    <property type="component" value="Chromosome"/>
</dbReference>
<keyword evidence="4" id="KW-1185">Reference proteome</keyword>
<feature type="compositionally biased region" description="Polar residues" evidence="1">
    <location>
        <begin position="1"/>
        <end position="19"/>
    </location>
</feature>
<evidence type="ECO:0000313" key="3">
    <source>
        <dbReference type="EMBL" id="AWT26567.1"/>
    </source>
</evidence>
<dbReference type="AlphaFoldDB" id="A0A2Z3YWX8"/>
<evidence type="ECO:0000256" key="1">
    <source>
        <dbReference type="SAM" id="MobiDB-lite"/>
    </source>
</evidence>
<evidence type="ECO:0000259" key="2">
    <source>
        <dbReference type="Pfam" id="PF22289"/>
    </source>
</evidence>
<feature type="region of interest" description="Disordered" evidence="1">
    <location>
        <begin position="1"/>
        <end position="26"/>
    </location>
</feature>
<reference evidence="4" key="1">
    <citation type="submission" date="2017-11" db="EMBL/GenBank/DDBJ databases">
        <title>Otitis media/interna in a cat caused by the recently described species Corynebacterium provencense.</title>
        <authorList>
            <person name="Kittl S."/>
            <person name="Brodard I."/>
            <person name="Rychener L."/>
            <person name="Jores J."/>
            <person name="Roosje P."/>
            <person name="Gobeli Brawand S."/>
        </authorList>
    </citation>
    <scope>NUCLEOTIDE SEQUENCE [LARGE SCALE GENOMIC DNA]</scope>
    <source>
        <strain evidence="4">17KM38</strain>
    </source>
</reference>
<accession>A0A2Z3YWX8</accession>
<sequence>MPVQMETTTVPRFTETSPTGGEIQRPADARYRDIEVEVPAGDFDTTATRLLDLCRTAVVGDTVHLTGPEEELLRAAALLRENGFDDDEISLTCTTPGSPFSRPGARRVNCCHCRTVFTSEVVVGDQVTCPGCGRGLVVYHHFSRRTASYLAYMPEEES</sequence>
<dbReference type="EMBL" id="CP024988">
    <property type="protein sequence ID" value="AWT26567.1"/>
    <property type="molecule type" value="Genomic_DNA"/>
</dbReference>